<dbReference type="Proteomes" id="UP001153069">
    <property type="component" value="Unassembled WGS sequence"/>
</dbReference>
<name>A0A9N8HQP6_9STRA</name>
<reference evidence="2" key="1">
    <citation type="submission" date="2020-06" db="EMBL/GenBank/DDBJ databases">
        <authorList>
            <consortium name="Plant Systems Biology data submission"/>
        </authorList>
    </citation>
    <scope>NUCLEOTIDE SEQUENCE</scope>
    <source>
        <strain evidence="2">D6</strain>
    </source>
</reference>
<keyword evidence="3" id="KW-1185">Reference proteome</keyword>
<evidence type="ECO:0000313" key="2">
    <source>
        <dbReference type="EMBL" id="CAB9523883.1"/>
    </source>
</evidence>
<feature type="compositionally biased region" description="Polar residues" evidence="1">
    <location>
        <begin position="58"/>
        <end position="67"/>
    </location>
</feature>
<evidence type="ECO:0000256" key="1">
    <source>
        <dbReference type="SAM" id="MobiDB-lite"/>
    </source>
</evidence>
<gene>
    <name evidence="2" type="ORF">SEMRO_1467_G275150.1</name>
</gene>
<proteinExistence type="predicted"/>
<feature type="compositionally biased region" description="Low complexity" evidence="1">
    <location>
        <begin position="48"/>
        <end position="57"/>
    </location>
</feature>
<protein>
    <submittedName>
        <fullName evidence="2">Uncharacterized protein</fullName>
    </submittedName>
</protein>
<dbReference type="AlphaFoldDB" id="A0A9N8HQP6"/>
<dbReference type="EMBL" id="CAICTM010001465">
    <property type="protein sequence ID" value="CAB9523883.1"/>
    <property type="molecule type" value="Genomic_DNA"/>
</dbReference>
<sequence>MMSISKHSPTPTEGHPIISLKSRRNTIRQSRLAQMEAFQHFMESEDMQPQQQQQQPQSRPSTRNSRTGAPRKAQLDAFEALMDGQDIFDIILQDESDRVFKRRSAVTSTKA</sequence>
<feature type="region of interest" description="Disordered" evidence="1">
    <location>
        <begin position="40"/>
        <end position="73"/>
    </location>
</feature>
<organism evidence="2 3">
    <name type="scientific">Seminavis robusta</name>
    <dbReference type="NCBI Taxonomy" id="568900"/>
    <lineage>
        <taxon>Eukaryota</taxon>
        <taxon>Sar</taxon>
        <taxon>Stramenopiles</taxon>
        <taxon>Ochrophyta</taxon>
        <taxon>Bacillariophyta</taxon>
        <taxon>Bacillariophyceae</taxon>
        <taxon>Bacillariophycidae</taxon>
        <taxon>Naviculales</taxon>
        <taxon>Naviculaceae</taxon>
        <taxon>Seminavis</taxon>
    </lineage>
</organism>
<accession>A0A9N8HQP6</accession>
<feature type="compositionally biased region" description="Polar residues" evidence="1">
    <location>
        <begin position="1"/>
        <end position="11"/>
    </location>
</feature>
<comment type="caution">
    <text evidence="2">The sequence shown here is derived from an EMBL/GenBank/DDBJ whole genome shotgun (WGS) entry which is preliminary data.</text>
</comment>
<evidence type="ECO:0000313" key="3">
    <source>
        <dbReference type="Proteomes" id="UP001153069"/>
    </source>
</evidence>
<feature type="region of interest" description="Disordered" evidence="1">
    <location>
        <begin position="1"/>
        <end position="23"/>
    </location>
</feature>